<dbReference type="GO" id="GO:0005507">
    <property type="term" value="F:copper ion binding"/>
    <property type="evidence" value="ECO:0007669"/>
    <property type="project" value="TreeGrafter"/>
</dbReference>
<dbReference type="KEGG" id="pyt:PKF023_00770"/>
<dbReference type="PANTHER" id="PTHR23419:SF8">
    <property type="entry name" value="FI09726P"/>
    <property type="match status" value="1"/>
</dbReference>
<evidence type="ECO:0000256" key="1">
    <source>
        <dbReference type="ARBA" id="ARBA00010169"/>
    </source>
</evidence>
<dbReference type="InterPro" id="IPR015867">
    <property type="entry name" value="N-reg_PII/ATP_PRibTrfase_C"/>
</dbReference>
<dbReference type="InterPro" id="IPR004323">
    <property type="entry name" value="Ion_tolerance_CutA"/>
</dbReference>
<reference evidence="2" key="1">
    <citation type="submission" date="2022-11" db="EMBL/GenBank/DDBJ databases">
        <title>Complete Genome Sequences of three Polynucleobacter sp. Subcluster PnecC Strains KF022, KF023, and KF032 Isolated from a Shallow Eutrophic Lake in Japan.</title>
        <authorList>
            <person name="Ogata Y."/>
            <person name="Watanabe K."/>
            <person name="Takemine S."/>
            <person name="Shindo C."/>
            <person name="Kurokawa R."/>
            <person name="Suda W."/>
        </authorList>
    </citation>
    <scope>NUCLEOTIDE SEQUENCE</scope>
    <source>
        <strain evidence="2">KF023</strain>
    </source>
</reference>
<dbReference type="PANTHER" id="PTHR23419">
    <property type="entry name" value="DIVALENT CATION TOLERANCE CUTA-RELATED"/>
    <property type="match status" value="1"/>
</dbReference>
<evidence type="ECO:0000313" key="2">
    <source>
        <dbReference type="EMBL" id="BDT76274.1"/>
    </source>
</evidence>
<dbReference type="RefSeq" id="WP_281742566.1">
    <property type="nucleotide sequence ID" value="NZ_AP026973.1"/>
</dbReference>
<accession>A0A9C7CH85</accession>
<dbReference type="Pfam" id="PF03091">
    <property type="entry name" value="CutA1"/>
    <property type="match status" value="1"/>
</dbReference>
<dbReference type="SUPFAM" id="SSF54913">
    <property type="entry name" value="GlnB-like"/>
    <property type="match status" value="1"/>
</dbReference>
<organism evidence="2">
    <name type="scientific">Polynucleobacter yangtzensis</name>
    <dbReference type="NCBI Taxonomy" id="1743159"/>
    <lineage>
        <taxon>Bacteria</taxon>
        <taxon>Pseudomonadati</taxon>
        <taxon>Pseudomonadota</taxon>
        <taxon>Betaproteobacteria</taxon>
        <taxon>Burkholderiales</taxon>
        <taxon>Burkholderiaceae</taxon>
        <taxon>Polynucleobacter</taxon>
    </lineage>
</organism>
<dbReference type="InterPro" id="IPR011322">
    <property type="entry name" value="N-reg_PII-like_a/b"/>
</dbReference>
<sequence length="116" mass="12990">MSENATVNPSKLLVVITSLPSLEAAKGLARALVEQNLAACVQLTEGIQSIYRWEGKICEEQEVLLAAKTTELKWLEILAFIKNAHPYDLPEILAFAPEQFERQYGKWVESEVNSKS</sequence>
<dbReference type="Proteomes" id="UP001211097">
    <property type="component" value="Chromosome"/>
</dbReference>
<dbReference type="Gene3D" id="3.30.70.120">
    <property type="match status" value="1"/>
</dbReference>
<proteinExistence type="inferred from homology"/>
<gene>
    <name evidence="2" type="primary">cutA</name>
    <name evidence="2" type="ORF">PKF023_00770</name>
</gene>
<dbReference type="AlphaFoldDB" id="A0A9C7CH85"/>
<name>A0A9C7CH85_9BURK</name>
<comment type="similarity">
    <text evidence="1">Belongs to the CutA family.</text>
</comment>
<dbReference type="GO" id="GO:0010038">
    <property type="term" value="P:response to metal ion"/>
    <property type="evidence" value="ECO:0007669"/>
    <property type="project" value="InterPro"/>
</dbReference>
<dbReference type="EMBL" id="AP026973">
    <property type="protein sequence ID" value="BDT76274.1"/>
    <property type="molecule type" value="Genomic_DNA"/>
</dbReference>
<protein>
    <submittedName>
        <fullName evidence="2">Divalent-cation tolerance protein CutA</fullName>
    </submittedName>
</protein>